<accession>A0A916ZEX5</accession>
<dbReference type="SUPFAM" id="SSF53383">
    <property type="entry name" value="PLP-dependent transferases"/>
    <property type="match status" value="1"/>
</dbReference>
<feature type="modified residue" description="N6-(pyridoxal phosphate)lysine" evidence="4">
    <location>
        <position position="210"/>
    </location>
</feature>
<dbReference type="EMBL" id="BMHP01000006">
    <property type="protein sequence ID" value="GGD93164.1"/>
    <property type="molecule type" value="Genomic_DNA"/>
</dbReference>
<dbReference type="PANTHER" id="PTHR32328">
    <property type="entry name" value="L-SERYL-TRNA(SEC) SELENIUM TRANSFERASE"/>
    <property type="match status" value="1"/>
</dbReference>
<comment type="cofactor">
    <cofactor evidence="1 4">
        <name>pyridoxal 5'-phosphate</name>
        <dbReference type="ChEBI" id="CHEBI:597326"/>
    </cofactor>
</comment>
<reference evidence="5" key="2">
    <citation type="submission" date="2020-09" db="EMBL/GenBank/DDBJ databases">
        <authorList>
            <person name="Sun Q."/>
            <person name="Zhou Y."/>
        </authorList>
    </citation>
    <scope>NUCLEOTIDE SEQUENCE</scope>
    <source>
        <strain evidence="5">CGMCC 1.15178</strain>
    </source>
</reference>
<evidence type="ECO:0000256" key="1">
    <source>
        <dbReference type="ARBA" id="ARBA00001933"/>
    </source>
</evidence>
<dbReference type="InterPro" id="IPR015424">
    <property type="entry name" value="PyrdxlP-dep_Trfase"/>
</dbReference>
<protein>
    <submittedName>
        <fullName evidence="5">Selenocysteine synthase</fullName>
    </submittedName>
</protein>
<dbReference type="Proteomes" id="UP000612456">
    <property type="component" value="Unassembled WGS sequence"/>
</dbReference>
<dbReference type="InterPro" id="IPR015421">
    <property type="entry name" value="PyrdxlP-dep_Trfase_major"/>
</dbReference>
<comment type="caution">
    <text evidence="5">The sequence shown here is derived from an EMBL/GenBank/DDBJ whole genome shotgun (WGS) entry which is preliminary data.</text>
</comment>
<dbReference type="PANTHER" id="PTHR32328:SF0">
    <property type="entry name" value="L-SERYL-TRNA(SEC) SELENIUM TRANSFERASE"/>
    <property type="match status" value="1"/>
</dbReference>
<dbReference type="RefSeq" id="WP_188997857.1">
    <property type="nucleotide sequence ID" value="NZ_BMHP01000006.1"/>
</dbReference>
<proteinExistence type="inferred from homology"/>
<evidence type="ECO:0000256" key="2">
    <source>
        <dbReference type="ARBA" id="ARBA00022898"/>
    </source>
</evidence>
<evidence type="ECO:0000313" key="6">
    <source>
        <dbReference type="Proteomes" id="UP000612456"/>
    </source>
</evidence>
<gene>
    <name evidence="5" type="ORF">GCM10010911_59700</name>
</gene>
<name>A0A916ZEX5_9BACL</name>
<evidence type="ECO:0000256" key="3">
    <source>
        <dbReference type="ARBA" id="ARBA00044507"/>
    </source>
</evidence>
<reference evidence="5" key="1">
    <citation type="journal article" date="2014" name="Int. J. Syst. Evol. Microbiol.">
        <title>Complete genome sequence of Corynebacterium casei LMG S-19264T (=DSM 44701T), isolated from a smear-ripened cheese.</title>
        <authorList>
            <consortium name="US DOE Joint Genome Institute (JGI-PGF)"/>
            <person name="Walter F."/>
            <person name="Albersmeier A."/>
            <person name="Kalinowski J."/>
            <person name="Ruckert C."/>
        </authorList>
    </citation>
    <scope>NUCLEOTIDE SEQUENCE</scope>
    <source>
        <strain evidence="5">CGMCC 1.15178</strain>
    </source>
</reference>
<evidence type="ECO:0000313" key="5">
    <source>
        <dbReference type="EMBL" id="GGD93164.1"/>
    </source>
</evidence>
<sequence>MSIYARLKLKTIINAADSYTIIGGSLMPPEVVQAMSEASRHFVRIEELHNEIGARIAQFTRNEAAMITSGAAAGLAIATAACLTGMDADIAKRLPLPGHDRTEVIIHRCQRSGFDTAVRQAGAVLVEIGNDDATSDQELEQAINARTAAIIYLAGTRYERGALPLDKMIAAAGRHGIPVIVDAAAQLPPVDNLWAFTQAGAAMVIFSGGKTLRGPQSSGLIVGRKEWIAACRLNGSPNTAIGRPMKTGKEEMAGLLAAVERYVGLDHAAERARHERFTERICQHLNALGFEAAREYPGPTGQDYAQAKVGMGTTGLLAGEAKKGLEAADPVIMTGITGDGQALLINPLHLTEDELEVVLTEIERLL</sequence>
<dbReference type="Gene3D" id="3.40.640.10">
    <property type="entry name" value="Type I PLP-dependent aspartate aminotransferase-like (Major domain)"/>
    <property type="match status" value="1"/>
</dbReference>
<dbReference type="Pfam" id="PF03841">
    <property type="entry name" value="SelA"/>
    <property type="match status" value="1"/>
</dbReference>
<keyword evidence="6" id="KW-1185">Reference proteome</keyword>
<dbReference type="InterPro" id="IPR018319">
    <property type="entry name" value="SelA-like"/>
</dbReference>
<evidence type="ECO:0000256" key="4">
    <source>
        <dbReference type="PIRSR" id="PIRSR618319-50"/>
    </source>
</evidence>
<comment type="similarity">
    <text evidence="3">Belongs to the SelA family.</text>
</comment>
<dbReference type="GO" id="GO:0004125">
    <property type="term" value="F:L-seryl-tRNA(Sec) selenium transferase activity"/>
    <property type="evidence" value="ECO:0007669"/>
    <property type="project" value="TreeGrafter"/>
</dbReference>
<organism evidence="5 6">
    <name type="scientific">Paenibacillus nasutitermitis</name>
    <dbReference type="NCBI Taxonomy" id="1652958"/>
    <lineage>
        <taxon>Bacteria</taxon>
        <taxon>Bacillati</taxon>
        <taxon>Bacillota</taxon>
        <taxon>Bacilli</taxon>
        <taxon>Bacillales</taxon>
        <taxon>Paenibacillaceae</taxon>
        <taxon>Paenibacillus</taxon>
    </lineage>
</organism>
<keyword evidence="2 4" id="KW-0663">Pyridoxal phosphate</keyword>
<dbReference type="AlphaFoldDB" id="A0A916ZEX5"/>